<evidence type="ECO:0000313" key="11">
    <source>
        <dbReference type="EMBL" id="KDQ18271.1"/>
    </source>
</evidence>
<feature type="compositionally biased region" description="Low complexity" evidence="9">
    <location>
        <begin position="1195"/>
        <end position="1208"/>
    </location>
</feature>
<feature type="region of interest" description="Disordered" evidence="9">
    <location>
        <begin position="586"/>
        <end position="1385"/>
    </location>
</feature>
<dbReference type="GO" id="GO:0007015">
    <property type="term" value="P:actin filament organization"/>
    <property type="evidence" value="ECO:0007669"/>
    <property type="project" value="TreeGrafter"/>
</dbReference>
<evidence type="ECO:0000259" key="10">
    <source>
        <dbReference type="PROSITE" id="PS50011"/>
    </source>
</evidence>
<feature type="compositionally biased region" description="Polar residues" evidence="9">
    <location>
        <begin position="1064"/>
        <end position="1087"/>
    </location>
</feature>
<sequence length="1385" mass="147513">MLLYNKDPCGQTTAAPLQASNSRHGSTSAASLSRALLQSRLRASMPPFTQAFAQPPQQIPQQQPNHGTLIPGQVITLTQQTVKVEKYLSQGGFAHVYLVKTSIPIFGTTHHVLKRMAVPDSAMLAEVRKEVEVMQILRGHPNIVHIIDAASYPLANGAHEVFILMEFCQGGGIIDMMNRRLRERLAEHEILQVFVDVCEGVAYMHSRNPPLLHRDLKVENILQASVTSYKLCDFGSTTRCPTRPPANHAEVMALEMDLNRHTTLQYRSPEMVDPHLRRIVDEKSDIWALGVLLYKLCYYTTPFEEHGPLAILNVSYKIPPYPVYSGQMINLIGSMLRELGTQRPNIFEVLDVVHQMRRTTSAFNYSNRPQKETFAQAPMTSPNIRPLQAPGPSNAELARKHVLDAIQPMRRGRPEVAPAPIKPIKSGPMRSYVPKSPPKPTRPLQNGREADAGAWNIAGAGSAADAKGSGSSRPQEAKYHLPAPAFDGFADSFTFSDSSLGSTLAPSPALSSRRTPSPSNTPTPTRTSTTTVRPRSRPTSQHGLGLSAQKRDAFEGLGVAFGSGSPSRPQSLGRSMSSRASYLAPSISPAPVTRKPVPPIESTVGGTGLPRRLSPGPTIGTTAITSPNVDLSVEERYPSIEDLDKDTRFNRSYGSSAASGSSAAPAPSHATPQRAAPPPRRSPSTSRPSLGAPQLTRNNLTGVKGLESSNSSLGFGLGAGANMAPGGAGASRSQQVTGTAMRESRRNEVSSGSGSGPGPGDSQRDKQSSGAGVATNSTGRDRPLSRRPSSSYMGKRASMYSAPLKAEAPEPARVAPAPVPAQEQSEAPRLPPRPAAGALGQSQSQKDWLTGDDEPLSNHLKTPSQRAAERASPRPSPRHLPSPLPSESASTTHVSGSSSPTKRSSIFPSGGLSSTGNANVSPTKRSSGRESPSRMSVFKSPSTPLNGGGAYRAGGSPSRKGTGTLTESSSDEGPEEPVSLATLGRVRDRVAAANQIDGHQRETSEAAKPQRLPSQHAKRTSVYDLIDFGKSGAPESPTKGSSGFPRRAATRQTSVHDLIDMGSKSPTPLSSPRMSHNRQQSMNQQWLDSRPSMAPPRRLTASPDRDGGRSSPHGSPSRSSQALPQTSSSSAFSPARRPRPQSMFISIPSGQDSSMLSVPDEPASSQTRRPVATRRGSISDIVSKYEALRTGGSGTTTTTTVGASTTQTPVATSSRFNKTPSPVATNYPLRSKPPEVGLSMETGVGVASRTYSIRRRPSPTPTLTSVASLATASESAGSMTKPEPVRSRPIPSWNADSRLPQAAISSEGLSVNNLAPEPARTASPDPPPPRSIPPSPSPHSPAPERPYQGVGKLIDQWQRKTEEAAESARKAPLRRPLKAQRGGFV</sequence>
<dbReference type="SUPFAM" id="SSF56112">
    <property type="entry name" value="Protein kinase-like (PK-like)"/>
    <property type="match status" value="1"/>
</dbReference>
<feature type="compositionally biased region" description="Polar residues" evidence="9">
    <location>
        <begin position="933"/>
        <end position="945"/>
    </location>
</feature>
<evidence type="ECO:0000256" key="1">
    <source>
        <dbReference type="ARBA" id="ARBA00012513"/>
    </source>
</evidence>
<evidence type="ECO:0000256" key="3">
    <source>
        <dbReference type="ARBA" id="ARBA00022679"/>
    </source>
</evidence>
<keyword evidence="4" id="KW-0547">Nucleotide-binding</keyword>
<gene>
    <name evidence="11" type="ORF">BOTBODRAFT_29620</name>
</gene>
<feature type="compositionally biased region" description="Polar residues" evidence="9">
    <location>
        <begin position="1261"/>
        <end position="1278"/>
    </location>
</feature>
<feature type="compositionally biased region" description="Polar residues" evidence="9">
    <location>
        <begin position="1209"/>
        <end position="1224"/>
    </location>
</feature>
<dbReference type="STRING" id="930990.A0A067N3C8"/>
<feature type="compositionally biased region" description="Pro residues" evidence="9">
    <location>
        <begin position="874"/>
        <end position="884"/>
    </location>
</feature>
<dbReference type="Proteomes" id="UP000027195">
    <property type="component" value="Unassembled WGS sequence"/>
</dbReference>
<organism evidence="11 12">
    <name type="scientific">Botryobasidium botryosum (strain FD-172 SS1)</name>
    <dbReference type="NCBI Taxonomy" id="930990"/>
    <lineage>
        <taxon>Eukaryota</taxon>
        <taxon>Fungi</taxon>
        <taxon>Dikarya</taxon>
        <taxon>Basidiomycota</taxon>
        <taxon>Agaricomycotina</taxon>
        <taxon>Agaricomycetes</taxon>
        <taxon>Cantharellales</taxon>
        <taxon>Botryobasidiaceae</taxon>
        <taxon>Botryobasidium</taxon>
    </lineage>
</organism>
<feature type="compositionally biased region" description="Polar residues" evidence="9">
    <location>
        <begin position="10"/>
        <end position="27"/>
    </location>
</feature>
<feature type="compositionally biased region" description="Polar residues" evidence="9">
    <location>
        <begin position="902"/>
        <end position="926"/>
    </location>
</feature>
<feature type="compositionally biased region" description="Low complexity" evidence="9">
    <location>
        <begin position="885"/>
        <end position="901"/>
    </location>
</feature>
<feature type="region of interest" description="Disordered" evidence="9">
    <location>
        <begin position="498"/>
        <end position="546"/>
    </location>
</feature>
<feature type="compositionally biased region" description="Pro residues" evidence="9">
    <location>
        <begin position="1324"/>
        <end position="1344"/>
    </location>
</feature>
<feature type="compositionally biased region" description="Polar residues" evidence="9">
    <location>
        <begin position="564"/>
        <end position="580"/>
    </location>
</feature>
<dbReference type="GO" id="GO:0004674">
    <property type="term" value="F:protein serine/threonine kinase activity"/>
    <property type="evidence" value="ECO:0007669"/>
    <property type="project" value="UniProtKB-KW"/>
</dbReference>
<feature type="compositionally biased region" description="Basic and acidic residues" evidence="9">
    <location>
        <begin position="1357"/>
        <end position="1369"/>
    </location>
</feature>
<feature type="compositionally biased region" description="Polar residues" evidence="9">
    <location>
        <begin position="959"/>
        <end position="968"/>
    </location>
</feature>
<evidence type="ECO:0000256" key="8">
    <source>
        <dbReference type="ARBA" id="ARBA00048679"/>
    </source>
</evidence>
<dbReference type="PANTHER" id="PTHR22967:SF57">
    <property type="entry name" value="AUXILIN, ISOFORM A-RELATED"/>
    <property type="match status" value="1"/>
</dbReference>
<dbReference type="PANTHER" id="PTHR22967">
    <property type="entry name" value="SERINE/THREONINE PROTEIN KINASE"/>
    <property type="match status" value="1"/>
</dbReference>
<protein>
    <recommendedName>
        <fullName evidence="1">non-specific serine/threonine protein kinase</fullName>
        <ecNumber evidence="1">2.7.11.1</ecNumber>
    </recommendedName>
</protein>
<dbReference type="GO" id="GO:0000147">
    <property type="term" value="P:actin cortical patch assembly"/>
    <property type="evidence" value="ECO:0007669"/>
    <property type="project" value="TreeGrafter"/>
</dbReference>
<keyword evidence="6" id="KW-0067">ATP-binding</keyword>
<name>A0A067N3C8_BOTB1</name>
<feature type="compositionally biased region" description="Polar residues" evidence="9">
    <location>
        <begin position="1303"/>
        <end position="1313"/>
    </location>
</feature>
<dbReference type="InParanoid" id="A0A067N3C8"/>
<feature type="region of interest" description="Disordered" evidence="9">
    <location>
        <begin position="1"/>
        <end position="31"/>
    </location>
</feature>
<feature type="compositionally biased region" description="Polar residues" evidence="9">
    <location>
        <begin position="695"/>
        <end position="713"/>
    </location>
</feature>
<comment type="catalytic activity">
    <reaction evidence="8">
        <text>L-seryl-[protein] + ATP = O-phospho-L-seryl-[protein] + ADP + H(+)</text>
        <dbReference type="Rhea" id="RHEA:17989"/>
        <dbReference type="Rhea" id="RHEA-COMP:9863"/>
        <dbReference type="Rhea" id="RHEA-COMP:11604"/>
        <dbReference type="ChEBI" id="CHEBI:15378"/>
        <dbReference type="ChEBI" id="CHEBI:29999"/>
        <dbReference type="ChEBI" id="CHEBI:30616"/>
        <dbReference type="ChEBI" id="CHEBI:83421"/>
        <dbReference type="ChEBI" id="CHEBI:456216"/>
        <dbReference type="EC" id="2.7.11.1"/>
    </reaction>
</comment>
<feature type="compositionally biased region" description="Low complexity" evidence="9">
    <location>
        <begin position="511"/>
        <end position="540"/>
    </location>
</feature>
<feature type="compositionally biased region" description="Polar residues" evidence="9">
    <location>
        <begin position="619"/>
        <end position="629"/>
    </location>
</feature>
<dbReference type="OrthoDB" id="2018507at2759"/>
<evidence type="ECO:0000256" key="6">
    <source>
        <dbReference type="ARBA" id="ARBA00022840"/>
    </source>
</evidence>
<feature type="region of interest" description="Disordered" evidence="9">
    <location>
        <begin position="408"/>
        <end position="447"/>
    </location>
</feature>
<feature type="region of interest" description="Disordered" evidence="9">
    <location>
        <begin position="561"/>
        <end position="580"/>
    </location>
</feature>
<proteinExistence type="predicted"/>
<feature type="compositionally biased region" description="Low complexity" evidence="9">
    <location>
        <begin position="1109"/>
        <end position="1135"/>
    </location>
</feature>
<dbReference type="GO" id="GO:0005737">
    <property type="term" value="C:cytoplasm"/>
    <property type="evidence" value="ECO:0007669"/>
    <property type="project" value="TreeGrafter"/>
</dbReference>
<dbReference type="EMBL" id="KL198022">
    <property type="protein sequence ID" value="KDQ18271.1"/>
    <property type="molecule type" value="Genomic_DNA"/>
</dbReference>
<dbReference type="EC" id="2.7.11.1" evidence="1"/>
<reference evidence="12" key="1">
    <citation type="journal article" date="2014" name="Proc. Natl. Acad. Sci. U.S.A.">
        <title>Extensive sampling of basidiomycete genomes demonstrates inadequacy of the white-rot/brown-rot paradigm for wood decay fungi.</title>
        <authorList>
            <person name="Riley R."/>
            <person name="Salamov A.A."/>
            <person name="Brown D.W."/>
            <person name="Nagy L.G."/>
            <person name="Floudas D."/>
            <person name="Held B.W."/>
            <person name="Levasseur A."/>
            <person name="Lombard V."/>
            <person name="Morin E."/>
            <person name="Otillar R."/>
            <person name="Lindquist E.A."/>
            <person name="Sun H."/>
            <person name="LaButti K.M."/>
            <person name="Schmutz J."/>
            <person name="Jabbour D."/>
            <person name="Luo H."/>
            <person name="Baker S.E."/>
            <person name="Pisabarro A.G."/>
            <person name="Walton J.D."/>
            <person name="Blanchette R.A."/>
            <person name="Henrissat B."/>
            <person name="Martin F."/>
            <person name="Cullen D."/>
            <person name="Hibbett D.S."/>
            <person name="Grigoriev I.V."/>
        </authorList>
    </citation>
    <scope>NUCLEOTIDE SEQUENCE [LARGE SCALE GENOMIC DNA]</scope>
    <source>
        <strain evidence="12">FD-172 SS1</strain>
    </source>
</reference>
<dbReference type="Gene3D" id="1.10.510.10">
    <property type="entry name" value="Transferase(Phosphotransferase) domain 1"/>
    <property type="match status" value="1"/>
</dbReference>
<evidence type="ECO:0000256" key="9">
    <source>
        <dbReference type="SAM" id="MobiDB-lite"/>
    </source>
</evidence>
<accession>A0A067N3C8</accession>
<evidence type="ECO:0000256" key="2">
    <source>
        <dbReference type="ARBA" id="ARBA00022527"/>
    </source>
</evidence>
<dbReference type="InterPro" id="IPR000719">
    <property type="entry name" value="Prot_kinase_dom"/>
</dbReference>
<dbReference type="HOGENOM" id="CLU_003223_0_0_1"/>
<evidence type="ECO:0000256" key="5">
    <source>
        <dbReference type="ARBA" id="ARBA00022777"/>
    </source>
</evidence>
<evidence type="ECO:0000313" key="12">
    <source>
        <dbReference type="Proteomes" id="UP000027195"/>
    </source>
</evidence>
<dbReference type="PROSITE" id="PS50011">
    <property type="entry name" value="PROTEIN_KINASE_DOM"/>
    <property type="match status" value="1"/>
</dbReference>
<feature type="compositionally biased region" description="Polar residues" evidence="9">
    <location>
        <begin position="768"/>
        <end position="778"/>
    </location>
</feature>
<feature type="domain" description="Protein kinase" evidence="10">
    <location>
        <begin position="82"/>
        <end position="357"/>
    </location>
</feature>
<keyword evidence="12" id="KW-1185">Reference proteome</keyword>
<keyword evidence="5" id="KW-0418">Kinase</keyword>
<evidence type="ECO:0000256" key="4">
    <source>
        <dbReference type="ARBA" id="ARBA00022741"/>
    </source>
</evidence>
<feature type="compositionally biased region" description="Low complexity" evidence="9">
    <location>
        <begin position="654"/>
        <end position="674"/>
    </location>
</feature>
<dbReference type="GO" id="GO:0005524">
    <property type="term" value="F:ATP binding"/>
    <property type="evidence" value="ECO:0007669"/>
    <property type="project" value="UniProtKB-KW"/>
</dbReference>
<dbReference type="SMART" id="SM00220">
    <property type="entry name" value="S_TKc"/>
    <property type="match status" value="1"/>
</dbReference>
<keyword evidence="3" id="KW-0808">Transferase</keyword>
<comment type="catalytic activity">
    <reaction evidence="7">
        <text>L-threonyl-[protein] + ATP = O-phospho-L-threonyl-[protein] + ADP + H(+)</text>
        <dbReference type="Rhea" id="RHEA:46608"/>
        <dbReference type="Rhea" id="RHEA-COMP:11060"/>
        <dbReference type="Rhea" id="RHEA-COMP:11605"/>
        <dbReference type="ChEBI" id="CHEBI:15378"/>
        <dbReference type="ChEBI" id="CHEBI:30013"/>
        <dbReference type="ChEBI" id="CHEBI:30616"/>
        <dbReference type="ChEBI" id="CHEBI:61977"/>
        <dbReference type="ChEBI" id="CHEBI:456216"/>
        <dbReference type="EC" id="2.7.11.1"/>
    </reaction>
</comment>
<evidence type="ECO:0000256" key="7">
    <source>
        <dbReference type="ARBA" id="ARBA00047899"/>
    </source>
</evidence>
<dbReference type="Pfam" id="PF00069">
    <property type="entry name" value="Pkinase"/>
    <property type="match status" value="1"/>
</dbReference>
<feature type="compositionally biased region" description="Low complexity" evidence="9">
    <location>
        <begin position="809"/>
        <end position="828"/>
    </location>
</feature>
<keyword evidence="2" id="KW-0723">Serine/threonine-protein kinase</keyword>
<dbReference type="InterPro" id="IPR011009">
    <property type="entry name" value="Kinase-like_dom_sf"/>
</dbReference>